<dbReference type="GO" id="GO:0004519">
    <property type="term" value="F:endonuclease activity"/>
    <property type="evidence" value="ECO:0007669"/>
    <property type="project" value="UniProtKB-KW"/>
</dbReference>
<dbReference type="InterPro" id="IPR008538">
    <property type="entry name" value="Uma2"/>
</dbReference>
<sequence length="191" mass="21849">MAAETLVTVEEYFELLQKSDVKLEYTGGEIIDMAGAQPAHNIISVNISAELLNCLRSKGCRILSSDQLIRVESCEKYTFPDLVIVCEQPIYEKSPNGLAALLNPEIIVEVLSDSTESYDRTEKFDCYKTIPSFREYVLLSSKKKRIEVHKKLNEAEWLSRVYTDKDETIKIDECEIFLANIYYAVEFEPIS</sequence>
<proteinExistence type="predicted"/>
<dbReference type="Pfam" id="PF05685">
    <property type="entry name" value="Uma2"/>
    <property type="match status" value="1"/>
</dbReference>
<accession>A0A369IAJ9</accession>
<dbReference type="PANTHER" id="PTHR36558:SF1">
    <property type="entry name" value="RESTRICTION ENDONUCLEASE DOMAIN-CONTAINING PROTEIN-RELATED"/>
    <property type="match status" value="1"/>
</dbReference>
<evidence type="ECO:0000313" key="2">
    <source>
        <dbReference type="EMBL" id="RDB06769.1"/>
    </source>
</evidence>
<name>A0A369IAJ9_9BACT</name>
<evidence type="ECO:0000259" key="1">
    <source>
        <dbReference type="Pfam" id="PF05685"/>
    </source>
</evidence>
<keyword evidence="2" id="KW-0378">Hydrolase</keyword>
<dbReference type="SUPFAM" id="SSF52980">
    <property type="entry name" value="Restriction endonuclease-like"/>
    <property type="match status" value="1"/>
</dbReference>
<dbReference type="Proteomes" id="UP000253141">
    <property type="component" value="Unassembled WGS sequence"/>
</dbReference>
<feature type="domain" description="Putative restriction endonuclease" evidence="1">
    <location>
        <begin position="9"/>
        <end position="172"/>
    </location>
</feature>
<keyword evidence="3" id="KW-1185">Reference proteome</keyword>
<keyword evidence="2" id="KW-0540">Nuclease</keyword>
<comment type="caution">
    <text evidence="2">The sequence shown here is derived from an EMBL/GenBank/DDBJ whole genome shotgun (WGS) entry which is preliminary data.</text>
</comment>
<keyword evidence="2" id="KW-0255">Endonuclease</keyword>
<dbReference type="RefSeq" id="WP_114460092.1">
    <property type="nucleotide sequence ID" value="NZ_QPIW01000003.1"/>
</dbReference>
<protein>
    <submittedName>
        <fullName evidence="2">Uma2 family endonuclease</fullName>
    </submittedName>
</protein>
<dbReference type="PANTHER" id="PTHR36558">
    <property type="entry name" value="GLR1098 PROTEIN"/>
    <property type="match status" value="1"/>
</dbReference>
<reference evidence="2 3" key="1">
    <citation type="submission" date="2018-07" db="EMBL/GenBank/DDBJ databases">
        <title>Genome analysis of Runella aurantiaca.</title>
        <authorList>
            <person name="Yang X."/>
        </authorList>
    </citation>
    <scope>NUCLEOTIDE SEQUENCE [LARGE SCALE GENOMIC DNA]</scope>
    <source>
        <strain evidence="2 3">YX9</strain>
    </source>
</reference>
<evidence type="ECO:0000313" key="3">
    <source>
        <dbReference type="Proteomes" id="UP000253141"/>
    </source>
</evidence>
<dbReference type="InterPro" id="IPR012296">
    <property type="entry name" value="Nuclease_put_TT1808"/>
</dbReference>
<dbReference type="InterPro" id="IPR011335">
    <property type="entry name" value="Restrct_endonuc-II-like"/>
</dbReference>
<gene>
    <name evidence="2" type="ORF">DVG78_05625</name>
</gene>
<dbReference type="AlphaFoldDB" id="A0A369IAJ9"/>
<organism evidence="2 3">
    <name type="scientific">Runella aurantiaca</name>
    <dbReference type="NCBI Taxonomy" id="2282308"/>
    <lineage>
        <taxon>Bacteria</taxon>
        <taxon>Pseudomonadati</taxon>
        <taxon>Bacteroidota</taxon>
        <taxon>Cytophagia</taxon>
        <taxon>Cytophagales</taxon>
        <taxon>Spirosomataceae</taxon>
        <taxon>Runella</taxon>
    </lineage>
</organism>
<dbReference type="CDD" id="cd06260">
    <property type="entry name" value="DUF820-like"/>
    <property type="match status" value="1"/>
</dbReference>
<dbReference type="OrthoDB" id="668969at2"/>
<dbReference type="EMBL" id="QPIW01000003">
    <property type="protein sequence ID" value="RDB06769.1"/>
    <property type="molecule type" value="Genomic_DNA"/>
</dbReference>
<dbReference type="Gene3D" id="3.90.1570.10">
    <property type="entry name" value="tt1808, chain A"/>
    <property type="match status" value="1"/>
</dbReference>